<evidence type="ECO:0000313" key="2">
    <source>
        <dbReference type="EMBL" id="AWN47590.1"/>
    </source>
</evidence>
<dbReference type="KEGG" id="mtea:DK419_15790"/>
<protein>
    <submittedName>
        <fullName evidence="2">Uncharacterized protein</fullName>
    </submittedName>
</protein>
<feature type="compositionally biased region" description="Basic residues" evidence="1">
    <location>
        <begin position="37"/>
        <end position="46"/>
    </location>
</feature>
<evidence type="ECO:0000313" key="3">
    <source>
        <dbReference type="Proteomes" id="UP000245444"/>
    </source>
</evidence>
<organism evidence="2 3">
    <name type="scientific">Methylobacterium terrae</name>
    <dbReference type="NCBI Taxonomy" id="2202827"/>
    <lineage>
        <taxon>Bacteria</taxon>
        <taxon>Pseudomonadati</taxon>
        <taxon>Pseudomonadota</taxon>
        <taxon>Alphaproteobacteria</taxon>
        <taxon>Hyphomicrobiales</taxon>
        <taxon>Methylobacteriaceae</taxon>
        <taxon>Methylobacterium</taxon>
    </lineage>
</organism>
<dbReference type="OrthoDB" id="489312at2"/>
<feature type="compositionally biased region" description="Low complexity" evidence="1">
    <location>
        <begin position="72"/>
        <end position="98"/>
    </location>
</feature>
<reference evidence="2 3" key="1">
    <citation type="submission" date="2018-05" db="EMBL/GenBank/DDBJ databases">
        <title>Complete Genome Sequence of Methylobacterium sp. 17Sr1-28.</title>
        <authorList>
            <person name="Srinivasan S."/>
        </authorList>
    </citation>
    <scope>NUCLEOTIDE SEQUENCE [LARGE SCALE GENOMIC DNA]</scope>
    <source>
        <strain evidence="2 3">17Sr1-28</strain>
    </source>
</reference>
<dbReference type="EMBL" id="CP029553">
    <property type="protein sequence ID" value="AWN47590.1"/>
    <property type="molecule type" value="Genomic_DNA"/>
</dbReference>
<name>A0A2U8WQ67_9HYPH</name>
<gene>
    <name evidence="2" type="ORF">DK419_15790</name>
</gene>
<keyword evidence="3" id="KW-1185">Reference proteome</keyword>
<accession>A0A2U8WQ67</accession>
<sequence>MWRQGDIFIQAIRTLPREAAERPLPHTVLAHGELTGHSHRVARARPARAAPPVGRRQRRQVSSRHAPPCHAPPASRQASRAATSRSRQPAARIRIPPP</sequence>
<dbReference type="Proteomes" id="UP000245444">
    <property type="component" value="Chromosome"/>
</dbReference>
<evidence type="ECO:0000256" key="1">
    <source>
        <dbReference type="SAM" id="MobiDB-lite"/>
    </source>
</evidence>
<feature type="region of interest" description="Disordered" evidence="1">
    <location>
        <begin position="32"/>
        <end position="98"/>
    </location>
</feature>
<dbReference type="AlphaFoldDB" id="A0A2U8WQ67"/>
<proteinExistence type="predicted"/>